<keyword evidence="3 8" id="KW-0812">Transmembrane</keyword>
<organism evidence="10 11">
    <name type="scientific">Allacma fusca</name>
    <dbReference type="NCBI Taxonomy" id="39272"/>
    <lineage>
        <taxon>Eukaryota</taxon>
        <taxon>Metazoa</taxon>
        <taxon>Ecdysozoa</taxon>
        <taxon>Arthropoda</taxon>
        <taxon>Hexapoda</taxon>
        <taxon>Collembola</taxon>
        <taxon>Symphypleona</taxon>
        <taxon>Sminthuridae</taxon>
        <taxon>Allacma</taxon>
    </lineage>
</organism>
<protein>
    <submittedName>
        <fullName evidence="10">Uncharacterized protein</fullName>
    </submittedName>
</protein>
<evidence type="ECO:0000256" key="4">
    <source>
        <dbReference type="ARBA" id="ARBA00022989"/>
    </source>
</evidence>
<sequence>MLTKTVTKFFTSQLVLLTGIIDSLAQPSTMQVITIPLAIAVANMYEHCVIRISAVDSNHMVEYPKIEVPFQLLNIPSRTELSRDIVFRLSPPDMISALRQMKCLVNMVFTHASDFQIKKVLELNGNITWLYHYTGQNFYKLDLKLQPQHHFHFTDQIQDDFRDFFRSESNPIIKGVEYLGVLTVFVYSVQRDSQIGVVYSGGTFCGFCDSLQFDLMRSFQIVTMRFRCNDGNSCIEQMLANQALALDNGNSIHWQMKYLDQFAMTKRISNFITGNDTKSSMHHQTWTPLSQFTSITGDGFIPPDFGQFFILESPVSFKFVTAEGVHQVRTTFQVFIYPFQWEAWLALFGTMCFISCCISILNVRFSSKCSCRAFCEALLWLYATLVEQDFGEFPIQVSKESKYKPMLTRLLRITMILWPLVAIVITNGYKGFVKSNILVGFPFESNYTLLDQLTNFDWYIPMDCHEEREFTNTFSMFVRLDGVVPSSEILLSFKHSNNLNMKLLKSIFNQYDLYDASDFQLMKVLELNGNITWLYYYTGQNFYKLDLKLQPQHHFHFTDQIQDNFWDFFRCESNPIIKGIDNLGVLTVFVYSVQKNSQVGAVHSGGIFCGYCDSPKFDLNKRFQNVTTRFRCNGGNSCIVQMQGKQAAAHDNGNSVHWLMHRLDQSSLTNRISNFITGNRTKYGPPKQKWMPFAGFRKITEVFAAPPKFFQLFILESPVSFKFVTAEGVHQVRTTFQVFIHPFQWEAWLGLIGTLCFMACCISLLNVGFLSKRSCRTFYEAFLWLYATLVEQDFGELPIQVNKDSKNKPMLARLFRITMTLWPLVAIVITNGYKGFVKSNILAGFPFESNYTLLDQLTNFDWYIPMDCHEDREYSPTFMTFVRLDGVVPREEILLSFRFSKDVNMKLFRNIVNQQDLYTRKMREDDRYQNFYEQRFGTLQEQNREQNLYDVKTRQNDENWNFYEQKKGNLRSGMCTTVGYDVITAFRLQLARPTPPRG</sequence>
<dbReference type="PANTHER" id="PTHR42643:SF24">
    <property type="entry name" value="IONOTROPIC RECEPTOR 60A"/>
    <property type="match status" value="1"/>
</dbReference>
<keyword evidence="11" id="KW-1185">Reference proteome</keyword>
<evidence type="ECO:0000256" key="8">
    <source>
        <dbReference type="SAM" id="Phobius"/>
    </source>
</evidence>
<proteinExistence type="predicted"/>
<dbReference type="PANTHER" id="PTHR42643">
    <property type="entry name" value="IONOTROPIC RECEPTOR 20A-RELATED"/>
    <property type="match status" value="1"/>
</dbReference>
<evidence type="ECO:0000256" key="2">
    <source>
        <dbReference type="ARBA" id="ARBA00022475"/>
    </source>
</evidence>
<feature type="transmembrane region" description="Helical" evidence="8">
    <location>
        <begin position="343"/>
        <end position="363"/>
    </location>
</feature>
<evidence type="ECO:0000256" key="7">
    <source>
        <dbReference type="ARBA" id="ARBA00023180"/>
    </source>
</evidence>
<keyword evidence="9" id="KW-0732">Signal</keyword>
<keyword evidence="4 8" id="KW-1133">Transmembrane helix</keyword>
<keyword evidence="7" id="KW-0325">Glycoprotein</keyword>
<feature type="signal peptide" evidence="9">
    <location>
        <begin position="1"/>
        <end position="25"/>
    </location>
</feature>
<keyword evidence="2" id="KW-1003">Cell membrane</keyword>
<name>A0A8J2K6L9_9HEXA</name>
<feature type="transmembrane region" description="Helical" evidence="8">
    <location>
        <begin position="747"/>
        <end position="770"/>
    </location>
</feature>
<feature type="transmembrane region" description="Helical" evidence="8">
    <location>
        <begin position="410"/>
        <end position="429"/>
    </location>
</feature>
<evidence type="ECO:0000256" key="6">
    <source>
        <dbReference type="ARBA" id="ARBA00023170"/>
    </source>
</evidence>
<keyword evidence="6" id="KW-0675">Receptor</keyword>
<comment type="caution">
    <text evidence="10">The sequence shown here is derived from an EMBL/GenBank/DDBJ whole genome shotgun (WGS) entry which is preliminary data.</text>
</comment>
<dbReference type="Proteomes" id="UP000708208">
    <property type="component" value="Unassembled WGS sequence"/>
</dbReference>
<evidence type="ECO:0000256" key="5">
    <source>
        <dbReference type="ARBA" id="ARBA00023136"/>
    </source>
</evidence>
<comment type="subcellular location">
    <subcellularLocation>
        <location evidence="1">Cell membrane</location>
        <topology evidence="1">Multi-pass membrane protein</topology>
    </subcellularLocation>
</comment>
<evidence type="ECO:0000256" key="3">
    <source>
        <dbReference type="ARBA" id="ARBA00022692"/>
    </source>
</evidence>
<evidence type="ECO:0000313" key="10">
    <source>
        <dbReference type="EMBL" id="CAG7733800.1"/>
    </source>
</evidence>
<evidence type="ECO:0000256" key="1">
    <source>
        <dbReference type="ARBA" id="ARBA00004651"/>
    </source>
</evidence>
<accession>A0A8J2K6L9</accession>
<evidence type="ECO:0000256" key="9">
    <source>
        <dbReference type="SAM" id="SignalP"/>
    </source>
</evidence>
<reference evidence="10" key="1">
    <citation type="submission" date="2021-06" db="EMBL/GenBank/DDBJ databases">
        <authorList>
            <person name="Hodson N. C."/>
            <person name="Mongue J. A."/>
            <person name="Jaron S. K."/>
        </authorList>
    </citation>
    <scope>NUCLEOTIDE SEQUENCE</scope>
</reference>
<dbReference type="InterPro" id="IPR052192">
    <property type="entry name" value="Insect_Ionotropic_Sensory_Rcpt"/>
</dbReference>
<dbReference type="EMBL" id="CAJVCH010256552">
    <property type="protein sequence ID" value="CAG7733800.1"/>
    <property type="molecule type" value="Genomic_DNA"/>
</dbReference>
<evidence type="ECO:0000313" key="11">
    <source>
        <dbReference type="Proteomes" id="UP000708208"/>
    </source>
</evidence>
<dbReference type="GO" id="GO:0005886">
    <property type="term" value="C:plasma membrane"/>
    <property type="evidence" value="ECO:0007669"/>
    <property type="project" value="UniProtKB-SubCell"/>
</dbReference>
<feature type="transmembrane region" description="Helical" evidence="8">
    <location>
        <begin position="814"/>
        <end position="833"/>
    </location>
</feature>
<feature type="chain" id="PRO_5035241933" evidence="9">
    <location>
        <begin position="26"/>
        <end position="998"/>
    </location>
</feature>
<dbReference type="AlphaFoldDB" id="A0A8J2K6L9"/>
<gene>
    <name evidence="10" type="ORF">AFUS01_LOCUS22223</name>
</gene>
<keyword evidence="5 8" id="KW-0472">Membrane</keyword>